<dbReference type="Gene3D" id="3.90.550.10">
    <property type="entry name" value="Spore Coat Polysaccharide Biosynthesis Protein SpsA, Chain A"/>
    <property type="match status" value="1"/>
</dbReference>
<dbReference type="InterPro" id="IPR050321">
    <property type="entry name" value="Glycosyltr_2/OpgH_subfam"/>
</dbReference>
<feature type="transmembrane region" description="Helical" evidence="7">
    <location>
        <begin position="52"/>
        <end position="70"/>
    </location>
</feature>
<evidence type="ECO:0000256" key="6">
    <source>
        <dbReference type="ARBA" id="ARBA00023136"/>
    </source>
</evidence>
<dbReference type="KEGG" id="hsn:DV733_14260"/>
<reference evidence="9 10" key="1">
    <citation type="journal article" date="2019" name="Nat. Commun.">
        <title>A new type of DNA phosphorothioation-based antiviral system in archaea.</title>
        <authorList>
            <person name="Xiong L."/>
            <person name="Liu S."/>
            <person name="Chen S."/>
            <person name="Xiao Y."/>
            <person name="Zhu B."/>
            <person name="Gao Y."/>
            <person name="Zhang Y."/>
            <person name="Chen B."/>
            <person name="Luo J."/>
            <person name="Deng Z."/>
            <person name="Chen X."/>
            <person name="Wang L."/>
            <person name="Chen S."/>
        </authorList>
    </citation>
    <scope>NUCLEOTIDE SEQUENCE [LARGE SCALE GENOMIC DNA]</scope>
    <source>
        <strain evidence="9 10">CBA1105</strain>
    </source>
</reference>
<evidence type="ECO:0000256" key="7">
    <source>
        <dbReference type="SAM" id="Phobius"/>
    </source>
</evidence>
<gene>
    <name evidence="9" type="ORF">DV733_14260</name>
</gene>
<dbReference type="OrthoDB" id="43988at2157"/>
<feature type="transmembrane region" description="Helical" evidence="7">
    <location>
        <begin position="12"/>
        <end position="32"/>
    </location>
</feature>
<evidence type="ECO:0000313" key="9">
    <source>
        <dbReference type="EMBL" id="QCC52323.1"/>
    </source>
</evidence>
<dbReference type="GeneID" id="39849047"/>
<dbReference type="CDD" id="cd06423">
    <property type="entry name" value="CESA_like"/>
    <property type="match status" value="1"/>
</dbReference>
<dbReference type="EMBL" id="CP031310">
    <property type="protein sequence ID" value="QCC52323.1"/>
    <property type="molecule type" value="Genomic_DNA"/>
</dbReference>
<feature type="domain" description="Glycosyltransferase 2-like" evidence="8">
    <location>
        <begin position="170"/>
        <end position="344"/>
    </location>
</feature>
<keyword evidence="10" id="KW-1185">Reference proteome</keyword>
<evidence type="ECO:0000256" key="1">
    <source>
        <dbReference type="ARBA" id="ARBA00004141"/>
    </source>
</evidence>
<dbReference type="RefSeq" id="WP_049992650.1">
    <property type="nucleotide sequence ID" value="NZ_CP031310.1"/>
</dbReference>
<dbReference type="SUPFAM" id="SSF53448">
    <property type="entry name" value="Nucleotide-diphospho-sugar transferases"/>
    <property type="match status" value="1"/>
</dbReference>
<dbReference type="STRING" id="1457250.GCA_000755225_01716"/>
<proteinExistence type="predicted"/>
<dbReference type="InterPro" id="IPR029044">
    <property type="entry name" value="Nucleotide-diphossugar_trans"/>
</dbReference>
<evidence type="ECO:0000256" key="2">
    <source>
        <dbReference type="ARBA" id="ARBA00022676"/>
    </source>
</evidence>
<keyword evidence="2" id="KW-0328">Glycosyltransferase</keyword>
<feature type="transmembrane region" description="Helical" evidence="7">
    <location>
        <begin position="328"/>
        <end position="352"/>
    </location>
</feature>
<protein>
    <submittedName>
        <fullName evidence="9">Glycosyltransferase family 2 protein</fullName>
    </submittedName>
</protein>
<dbReference type="Proteomes" id="UP000296706">
    <property type="component" value="Chromosome"/>
</dbReference>
<comment type="subcellular location">
    <subcellularLocation>
        <location evidence="1">Membrane</location>
        <topology evidence="1">Multi-pass membrane protein</topology>
    </subcellularLocation>
</comment>
<keyword evidence="4 7" id="KW-0812">Transmembrane</keyword>
<dbReference type="Pfam" id="PF13632">
    <property type="entry name" value="Glyco_trans_2_3"/>
    <property type="match status" value="1"/>
</dbReference>
<accession>A0A4D6HEE9</accession>
<name>A0A4D6HEE9_9EURY</name>
<keyword evidence="5 7" id="KW-1133">Transmembrane helix</keyword>
<dbReference type="AlphaFoldDB" id="A0A4D6HEE9"/>
<evidence type="ECO:0000256" key="5">
    <source>
        <dbReference type="ARBA" id="ARBA00022989"/>
    </source>
</evidence>
<dbReference type="PANTHER" id="PTHR43867">
    <property type="entry name" value="CELLULOSE SYNTHASE CATALYTIC SUBUNIT A [UDP-FORMING]"/>
    <property type="match status" value="1"/>
</dbReference>
<keyword evidence="6 7" id="KW-0472">Membrane</keyword>
<dbReference type="GO" id="GO:0016020">
    <property type="term" value="C:membrane"/>
    <property type="evidence" value="ECO:0007669"/>
    <property type="project" value="UniProtKB-SubCell"/>
</dbReference>
<keyword evidence="3 9" id="KW-0808">Transferase</keyword>
<evidence type="ECO:0000256" key="3">
    <source>
        <dbReference type="ARBA" id="ARBA00022679"/>
    </source>
</evidence>
<feature type="transmembrane region" description="Helical" evidence="7">
    <location>
        <begin position="388"/>
        <end position="412"/>
    </location>
</feature>
<evidence type="ECO:0000313" key="10">
    <source>
        <dbReference type="Proteomes" id="UP000296706"/>
    </source>
</evidence>
<feature type="transmembrane region" description="Helical" evidence="7">
    <location>
        <begin position="358"/>
        <end position="376"/>
    </location>
</feature>
<organism evidence="9 10">
    <name type="scientific">Halapricum salinum</name>
    <dbReference type="NCBI Taxonomy" id="1457250"/>
    <lineage>
        <taxon>Archaea</taxon>
        <taxon>Methanobacteriati</taxon>
        <taxon>Methanobacteriota</taxon>
        <taxon>Stenosarchaea group</taxon>
        <taxon>Halobacteria</taxon>
        <taxon>Halobacteriales</taxon>
        <taxon>Haloarculaceae</taxon>
        <taxon>Halapricum</taxon>
    </lineage>
</organism>
<evidence type="ECO:0000259" key="8">
    <source>
        <dbReference type="Pfam" id="PF13632"/>
    </source>
</evidence>
<evidence type="ECO:0000256" key="4">
    <source>
        <dbReference type="ARBA" id="ARBA00022692"/>
    </source>
</evidence>
<dbReference type="PANTHER" id="PTHR43867:SF2">
    <property type="entry name" value="CELLULOSE SYNTHASE CATALYTIC SUBUNIT A [UDP-FORMING]"/>
    <property type="match status" value="1"/>
</dbReference>
<dbReference type="GO" id="GO:0016757">
    <property type="term" value="F:glycosyltransferase activity"/>
    <property type="evidence" value="ECO:0007669"/>
    <property type="project" value="UniProtKB-KW"/>
</dbReference>
<dbReference type="InterPro" id="IPR001173">
    <property type="entry name" value="Glyco_trans_2-like"/>
</dbReference>
<sequence>MGTLREWAGRVGFLAISVLVLAGGYVQGFWAVGLSVDQPPLVVDLQFIEATFAMTTFAGFFLVSGLLFLWHSYRDGEPGIATDGGHVAALVPVYDDAGVLHRSVESLLASTYENLTVWVVYESDDQPSKQRAHELADDHERVEALENTKYPGSKAGAINYATEIVDAAFVAVFDADERIHPRFVAAAVAELDDCDVVQGRTIPDPTGVIESIAYYESVLLNFVARRGLYVVTDFRMAASRAVVMHREALVETGGYHTEMLTEDFEFAYRCYKHRLDVVELLAYPSKIEGAHTLRDWWGQRKRWMTGYAQSSHYLLGESRPLTDYRNPLSALIALGTVAAGLFLLSVISKFAVLAVDGGFDVLIGGLAIVIAITLAVQIQDYWQGSIDAFGLTWLAIPLLFPLYSLVAIKALVEYLFTWEGEWYSVSKGVSAD</sequence>